<protein>
    <recommendedName>
        <fullName evidence="3">Type III-B CRISPR module-associated protein Cmr3</fullName>
    </recommendedName>
</protein>
<dbReference type="Gene3D" id="3.30.70.2940">
    <property type="match status" value="1"/>
</dbReference>
<sequence length="378" mass="41770">MLTLAFHPVDTWFFRESRPMDSQGGTSLGNQFPPAPATLMGALRTRIGDMLGADWQNIGSLPSWWGDADQWGDLKLEGPWLRLGKEDFVPCPAHLLRQNDPASGYVMLMPGDMVHCDLGQVRLPALPNGTPPGVKPLDDHWLPRSALSPLLTGQLPGHKTPAVNTSALLADEYRLGIAIDHSKRAVVDGQLYQTRHLRPRQSLAVMVSLHGLPAEQEQALIRDLATQPLLRLGGEGRMAEVEVVERPTPVGQGTPPKKAKLLAVTQAPMAIVPEQWPLPGFIKQKRDDLDCWQGELGGYPLTLIAMATGKVRRQGGWDLTRHQPRPVHNVLPAGTVFFFDDAPLPRELCTLMLEQAGQQTPLTLGWWQDNQFLTRSDR</sequence>
<evidence type="ECO:0008006" key="3">
    <source>
        <dbReference type="Google" id="ProtNLM"/>
    </source>
</evidence>
<geneLocation type="plasmid" evidence="2">
    <name>pmc64a</name>
</geneLocation>
<evidence type="ECO:0000313" key="1">
    <source>
        <dbReference type="EMBL" id="QHQ53573.1"/>
    </source>
</evidence>
<dbReference type="InterPro" id="IPR019117">
    <property type="entry name" value="CRISPR-assoc_protein_Cmr3"/>
</dbReference>
<accession>A0AAE6SPK5</accession>
<dbReference type="Pfam" id="PF09700">
    <property type="entry name" value="Cas_Cmr3"/>
    <property type="match status" value="1"/>
</dbReference>
<dbReference type="Proteomes" id="UP000463871">
    <property type="component" value="Plasmid pMC64A"/>
</dbReference>
<dbReference type="RefSeq" id="WP_161507919.1">
    <property type="nucleotide sequence ID" value="NZ_CAWPID010000002.1"/>
</dbReference>
<gene>
    <name evidence="1" type="ORF">GWI30_22215</name>
</gene>
<organism evidence="1 2">
    <name type="scientific">Aeromonas media</name>
    <dbReference type="NCBI Taxonomy" id="651"/>
    <lineage>
        <taxon>Bacteria</taxon>
        <taxon>Pseudomonadati</taxon>
        <taxon>Pseudomonadota</taxon>
        <taxon>Gammaproteobacteria</taxon>
        <taxon>Aeromonadales</taxon>
        <taxon>Aeromonadaceae</taxon>
        <taxon>Aeromonas</taxon>
    </lineage>
</organism>
<name>A0AAE6SPK5_AERME</name>
<reference evidence="1 2" key="1">
    <citation type="submission" date="2020-01" db="EMBL/GenBank/DDBJ databases">
        <title>Complete genome of Aeromonas media MC64.</title>
        <authorList>
            <person name="Cao G."/>
            <person name="Fu J."/>
            <person name="Zhong C."/>
        </authorList>
    </citation>
    <scope>NUCLEOTIDE SEQUENCE [LARGE SCALE GENOMIC DNA]</scope>
    <source>
        <strain evidence="1 2">MC64</strain>
        <plasmid evidence="2">pmc64a</plasmid>
    </source>
</reference>
<dbReference type="Gene3D" id="2.60.40.4350">
    <property type="match status" value="1"/>
</dbReference>
<keyword evidence="1" id="KW-0614">Plasmid</keyword>
<evidence type="ECO:0000313" key="2">
    <source>
        <dbReference type="Proteomes" id="UP000463871"/>
    </source>
</evidence>
<dbReference type="EMBL" id="CP047963">
    <property type="protein sequence ID" value="QHQ53573.1"/>
    <property type="molecule type" value="Genomic_DNA"/>
</dbReference>
<dbReference type="AlphaFoldDB" id="A0AAE6SPK5"/>
<proteinExistence type="predicted"/>